<evidence type="ECO:0000256" key="4">
    <source>
        <dbReference type="PROSITE-ProRule" id="PRU00169"/>
    </source>
</evidence>
<dbReference type="Pfam" id="PF00072">
    <property type="entry name" value="Response_reg"/>
    <property type="match status" value="1"/>
</dbReference>
<feature type="domain" description="PAC" evidence="8">
    <location>
        <begin position="958"/>
        <end position="1011"/>
    </location>
</feature>
<dbReference type="SMART" id="SM00388">
    <property type="entry name" value="HisKA"/>
    <property type="match status" value="2"/>
</dbReference>
<dbReference type="PROSITE" id="PS50113">
    <property type="entry name" value="PAC"/>
    <property type="match status" value="2"/>
</dbReference>
<dbReference type="Pfam" id="PF08448">
    <property type="entry name" value="PAS_4"/>
    <property type="match status" value="1"/>
</dbReference>
<dbReference type="EMBL" id="BAABFT010000001">
    <property type="protein sequence ID" value="GAA4309827.1"/>
    <property type="molecule type" value="Genomic_DNA"/>
</dbReference>
<dbReference type="EC" id="2.7.13.3" evidence="2"/>
<dbReference type="PRINTS" id="PR00344">
    <property type="entry name" value="BCTRLSENSOR"/>
</dbReference>
<dbReference type="InterPro" id="IPR004358">
    <property type="entry name" value="Sig_transdc_His_kin-like_C"/>
</dbReference>
<dbReference type="RefSeq" id="WP_345209339.1">
    <property type="nucleotide sequence ID" value="NZ_BAABFT010000001.1"/>
</dbReference>
<dbReference type="Gene3D" id="3.30.565.10">
    <property type="entry name" value="Histidine kinase-like ATPase, C-terminal domain"/>
    <property type="match status" value="2"/>
</dbReference>
<feature type="domain" description="Histidine kinase" evidence="5">
    <location>
        <begin position="1015"/>
        <end position="1229"/>
    </location>
</feature>
<evidence type="ECO:0000256" key="1">
    <source>
        <dbReference type="ARBA" id="ARBA00000085"/>
    </source>
</evidence>
<feature type="domain" description="Response regulatory" evidence="6">
    <location>
        <begin position="629"/>
        <end position="744"/>
    </location>
</feature>
<evidence type="ECO:0000259" key="5">
    <source>
        <dbReference type="PROSITE" id="PS50109"/>
    </source>
</evidence>
<feature type="domain" description="PAS" evidence="7">
    <location>
        <begin position="884"/>
        <end position="955"/>
    </location>
</feature>
<organism evidence="9 10">
    <name type="scientific">Mucilaginibacter gynuensis</name>
    <dbReference type="NCBI Taxonomy" id="1302236"/>
    <lineage>
        <taxon>Bacteria</taxon>
        <taxon>Pseudomonadati</taxon>
        <taxon>Bacteroidota</taxon>
        <taxon>Sphingobacteriia</taxon>
        <taxon>Sphingobacteriales</taxon>
        <taxon>Sphingobacteriaceae</taxon>
        <taxon>Mucilaginibacter</taxon>
    </lineage>
</organism>
<dbReference type="PANTHER" id="PTHR43547:SF2">
    <property type="entry name" value="HYBRID SIGNAL TRANSDUCTION HISTIDINE KINASE C"/>
    <property type="match status" value="1"/>
</dbReference>
<dbReference type="CDD" id="cd17574">
    <property type="entry name" value="REC_OmpR"/>
    <property type="match status" value="1"/>
</dbReference>
<dbReference type="InterPro" id="IPR029016">
    <property type="entry name" value="GAF-like_dom_sf"/>
</dbReference>
<name>A0ABP8FS50_9SPHI</name>
<dbReference type="PROSITE" id="PS50110">
    <property type="entry name" value="RESPONSE_REGULATORY"/>
    <property type="match status" value="1"/>
</dbReference>
<dbReference type="InterPro" id="IPR001610">
    <property type="entry name" value="PAC"/>
</dbReference>
<evidence type="ECO:0000313" key="9">
    <source>
        <dbReference type="EMBL" id="GAA4309827.1"/>
    </source>
</evidence>
<keyword evidence="3 4" id="KW-0597">Phosphoprotein</keyword>
<evidence type="ECO:0000313" key="10">
    <source>
        <dbReference type="Proteomes" id="UP001500582"/>
    </source>
</evidence>
<dbReference type="InterPro" id="IPR036097">
    <property type="entry name" value="HisK_dim/P_sf"/>
</dbReference>
<dbReference type="InterPro" id="IPR003661">
    <property type="entry name" value="HisK_dim/P_dom"/>
</dbReference>
<dbReference type="Pfam" id="PF00512">
    <property type="entry name" value="HisKA"/>
    <property type="match status" value="2"/>
</dbReference>
<evidence type="ECO:0000259" key="7">
    <source>
        <dbReference type="PROSITE" id="PS50112"/>
    </source>
</evidence>
<dbReference type="Pfam" id="PF08447">
    <property type="entry name" value="PAS_3"/>
    <property type="match status" value="1"/>
</dbReference>
<dbReference type="InterPro" id="IPR013655">
    <property type="entry name" value="PAS_fold_3"/>
</dbReference>
<dbReference type="SMART" id="SM00086">
    <property type="entry name" value="PAC"/>
    <property type="match status" value="2"/>
</dbReference>
<dbReference type="SMART" id="SM00091">
    <property type="entry name" value="PAS"/>
    <property type="match status" value="2"/>
</dbReference>
<evidence type="ECO:0000256" key="3">
    <source>
        <dbReference type="ARBA" id="ARBA00022553"/>
    </source>
</evidence>
<dbReference type="InterPro" id="IPR000700">
    <property type="entry name" value="PAS-assoc_C"/>
</dbReference>
<dbReference type="Gene3D" id="1.10.287.130">
    <property type="match status" value="2"/>
</dbReference>
<evidence type="ECO:0000259" key="8">
    <source>
        <dbReference type="PROSITE" id="PS50113"/>
    </source>
</evidence>
<feature type="domain" description="PAC" evidence="8">
    <location>
        <begin position="830"/>
        <end position="883"/>
    </location>
</feature>
<dbReference type="CDD" id="cd00130">
    <property type="entry name" value="PAS"/>
    <property type="match status" value="1"/>
</dbReference>
<dbReference type="SMART" id="SM00387">
    <property type="entry name" value="HATPase_c"/>
    <property type="match status" value="2"/>
</dbReference>
<comment type="caution">
    <text evidence="9">The sequence shown here is derived from an EMBL/GenBank/DDBJ whole genome shotgun (WGS) entry which is preliminary data.</text>
</comment>
<protein>
    <recommendedName>
        <fullName evidence="2">histidine kinase</fullName>
        <ecNumber evidence="2">2.7.13.3</ecNumber>
    </recommendedName>
</protein>
<proteinExistence type="predicted"/>
<dbReference type="Proteomes" id="UP001500582">
    <property type="component" value="Unassembled WGS sequence"/>
</dbReference>
<dbReference type="SUPFAM" id="SSF52172">
    <property type="entry name" value="CheY-like"/>
    <property type="match status" value="1"/>
</dbReference>
<dbReference type="Pfam" id="PF02518">
    <property type="entry name" value="HATPase_c"/>
    <property type="match status" value="2"/>
</dbReference>
<dbReference type="CDD" id="cd16922">
    <property type="entry name" value="HATPase_EvgS-ArcB-TorS-like"/>
    <property type="match status" value="1"/>
</dbReference>
<accession>A0ABP8FS50</accession>
<sequence>MLTEVTESTEQFLSGGGEMGKLIRTMDWSKTALGPVESWPQSLRTSVSLCLSSTFPILIAWGPETIQIYNDSYRPICGEMHPRSMGMNFRVCWESALEVVGDKFTRGQQGEGTYITDQRMFLERYGYLEEAWMTFSFAPIRDETGGVGGIFHPITETTEKMLAGRRTQVLKDLGAVISKAKSVTEIADLTNAQYESYQLDVPFMLFYELSGTGAQLVSSAGVTNAAALAPPVITIGDHQWPLQQVIASGELLTVEDLRALFGDFRSGPYEVAPHTAMILPVRISGQQDLFGFIIAGVSACRALDEAYLNFYDQLESTFNTAISNVYAYEQEQKRAEALAEIDRSKTAFFSNVSHEFRTPLTLMLGPLEDLLQAEPEGHKKAQIEATHRNAMRLLKLVNNLLDYSRVEAGRIQAAYQILDLAELTTDLASSFRSIIEKAGMALLVKCDTLTSDFYADRQMWEKIVLNLLSNAFKYTLEGTISVDLKQEGDFAFLRVTDTGVGIPEKELPHMFERFHRVENSAGRTHEGSGIGLSLVHELVQLHGGEINVTSIEGRGSTFTVKIPSGKAHLPETQVVASTRETEISAVTAPFIREAYSLLQDEAKGNNEEVTQRSSDIVSTRDHTVSLETNILIVDDNGDMRAYLKRLLEPYFTVNTAPNGLDALKRIRQSRPSLVLSDMMMPVMDGKELLNHIRNDEDLYSLPVIFLSARAGEEARIDGLEAGADDYLVKPFSAAELLTKVRAQINISKARGYAEEQLRNLLTEAPVAMSIYRGPHHVIELANDRMLNYWGRSKEDTLRRPLFEAIPELTQQGFKEILDHVYQTGERFVSGEIPLTLHRFGKDESIYVNLTIEALKDENQLINGLITVAADVTEQVTARLELEKVSDTLRLAMDSSGMGIYRITVATDLLEVSPRGRVIHAIPPDEVLTYEQTLAVVVPEHRERFSQAISRAINENISYSEDYQIQPFDGSKRRWLNSTGKAELDEKGNVISVVGTLFDITESKEDEIRKNDFIGMVSHELKTPLTSLSGFTQLGLRHARKNEDQFNSSLFERASNQVRKMNSLINGFLNVSRLESGKIHLDLTSFRLDELIREIVNEISLTAGGQEFEVNSEEITIDADHDKIGTVLTNLLGNAVKYAKDKKVTISVIKSHDSVSVSVKDEGIGINESELPKLFDRYYRVEGNAAQNVSGFGIGLYLSSEIIIRHGGKMWAESTMGQGATFYFTIPAIGS</sequence>
<comment type="catalytic activity">
    <reaction evidence="1">
        <text>ATP + protein L-histidine = ADP + protein N-phospho-L-histidine.</text>
        <dbReference type="EC" id="2.7.13.3"/>
    </reaction>
</comment>
<dbReference type="Gene3D" id="3.40.50.2300">
    <property type="match status" value="1"/>
</dbReference>
<dbReference type="SUPFAM" id="SSF55781">
    <property type="entry name" value="GAF domain-like"/>
    <property type="match status" value="1"/>
</dbReference>
<keyword evidence="9" id="KW-0067">ATP-binding</keyword>
<evidence type="ECO:0000256" key="2">
    <source>
        <dbReference type="ARBA" id="ARBA00012438"/>
    </source>
</evidence>
<dbReference type="InterPro" id="IPR035965">
    <property type="entry name" value="PAS-like_dom_sf"/>
</dbReference>
<gene>
    <name evidence="9" type="ORF">GCM10023149_04320</name>
</gene>
<dbReference type="Gene3D" id="2.10.70.100">
    <property type="match status" value="1"/>
</dbReference>
<dbReference type="CDD" id="cd00082">
    <property type="entry name" value="HisKA"/>
    <property type="match status" value="2"/>
</dbReference>
<dbReference type="InterPro" id="IPR000014">
    <property type="entry name" value="PAS"/>
</dbReference>
<feature type="modified residue" description="4-aspartylphosphate" evidence="4">
    <location>
        <position position="677"/>
    </location>
</feature>
<dbReference type="SUPFAM" id="SSF47384">
    <property type="entry name" value="Homodimeric domain of signal transducing histidine kinase"/>
    <property type="match status" value="2"/>
</dbReference>
<dbReference type="SUPFAM" id="SSF55785">
    <property type="entry name" value="PYP-like sensor domain (PAS domain)"/>
    <property type="match status" value="2"/>
</dbReference>
<dbReference type="PANTHER" id="PTHR43547">
    <property type="entry name" value="TWO-COMPONENT HISTIDINE KINASE"/>
    <property type="match status" value="1"/>
</dbReference>
<dbReference type="SMART" id="SM00448">
    <property type="entry name" value="REC"/>
    <property type="match status" value="1"/>
</dbReference>
<dbReference type="NCBIfam" id="TIGR00229">
    <property type="entry name" value="sensory_box"/>
    <property type="match status" value="1"/>
</dbReference>
<dbReference type="SUPFAM" id="SSF55874">
    <property type="entry name" value="ATPase domain of HSP90 chaperone/DNA topoisomerase II/histidine kinase"/>
    <property type="match status" value="2"/>
</dbReference>
<evidence type="ECO:0000259" key="6">
    <source>
        <dbReference type="PROSITE" id="PS50110"/>
    </source>
</evidence>
<feature type="domain" description="Histidine kinase" evidence="5">
    <location>
        <begin position="351"/>
        <end position="566"/>
    </location>
</feature>
<dbReference type="PROSITE" id="PS50109">
    <property type="entry name" value="HIS_KIN"/>
    <property type="match status" value="2"/>
</dbReference>
<dbReference type="InterPro" id="IPR013656">
    <property type="entry name" value="PAS_4"/>
</dbReference>
<dbReference type="InterPro" id="IPR005467">
    <property type="entry name" value="His_kinase_dom"/>
</dbReference>
<dbReference type="InterPro" id="IPR011006">
    <property type="entry name" value="CheY-like_superfamily"/>
</dbReference>
<dbReference type="InterPro" id="IPR001789">
    <property type="entry name" value="Sig_transdc_resp-reg_receiver"/>
</dbReference>
<reference evidence="10" key="1">
    <citation type="journal article" date="2019" name="Int. J. Syst. Evol. Microbiol.">
        <title>The Global Catalogue of Microorganisms (GCM) 10K type strain sequencing project: providing services to taxonomists for standard genome sequencing and annotation.</title>
        <authorList>
            <consortium name="The Broad Institute Genomics Platform"/>
            <consortium name="The Broad Institute Genome Sequencing Center for Infectious Disease"/>
            <person name="Wu L."/>
            <person name="Ma J."/>
        </authorList>
    </citation>
    <scope>NUCLEOTIDE SEQUENCE [LARGE SCALE GENOMIC DNA]</scope>
    <source>
        <strain evidence="10">JCM 17705</strain>
    </source>
</reference>
<dbReference type="GO" id="GO:0005524">
    <property type="term" value="F:ATP binding"/>
    <property type="evidence" value="ECO:0007669"/>
    <property type="project" value="UniProtKB-KW"/>
</dbReference>
<dbReference type="InterPro" id="IPR003594">
    <property type="entry name" value="HATPase_dom"/>
</dbReference>
<keyword evidence="9" id="KW-0547">Nucleotide-binding</keyword>
<dbReference type="Gene3D" id="3.30.450.20">
    <property type="entry name" value="PAS domain"/>
    <property type="match status" value="3"/>
</dbReference>
<dbReference type="PROSITE" id="PS50112">
    <property type="entry name" value="PAS"/>
    <property type="match status" value="1"/>
</dbReference>
<dbReference type="InterPro" id="IPR036890">
    <property type="entry name" value="HATPase_C_sf"/>
</dbReference>
<keyword evidence="10" id="KW-1185">Reference proteome</keyword>
<dbReference type="Gene3D" id="3.30.450.40">
    <property type="match status" value="1"/>
</dbReference>